<dbReference type="PANTHER" id="PTHR11712">
    <property type="entry name" value="POLYKETIDE SYNTHASE-RELATED"/>
    <property type="match status" value="1"/>
</dbReference>
<comment type="similarity">
    <text evidence="1">Belongs to the thiolase-like superfamily. Beta-ketoacyl-ACP synthases family.</text>
</comment>
<dbReference type="InterPro" id="IPR014030">
    <property type="entry name" value="Ketoacyl_synth_N"/>
</dbReference>
<evidence type="ECO:0000256" key="5">
    <source>
        <dbReference type="ARBA" id="ARBA00023098"/>
    </source>
</evidence>
<evidence type="ECO:0000256" key="3">
    <source>
        <dbReference type="ARBA" id="ARBA00022679"/>
    </source>
</evidence>
<keyword evidence="6" id="KW-0275">Fatty acid biosynthesis</keyword>
<dbReference type="InterPro" id="IPR020841">
    <property type="entry name" value="PKS_Beta-ketoAc_synthase_dom"/>
</dbReference>
<dbReference type="PROSITE" id="PS52004">
    <property type="entry name" value="KS3_2"/>
    <property type="match status" value="1"/>
</dbReference>
<dbReference type="NCBIfam" id="NF005589">
    <property type="entry name" value="PRK07314.1"/>
    <property type="match status" value="1"/>
</dbReference>
<evidence type="ECO:0000259" key="8">
    <source>
        <dbReference type="PROSITE" id="PS52004"/>
    </source>
</evidence>
<dbReference type="InterPro" id="IPR000794">
    <property type="entry name" value="Beta-ketoacyl_synthase"/>
</dbReference>
<evidence type="ECO:0000256" key="1">
    <source>
        <dbReference type="ARBA" id="ARBA00008467"/>
    </source>
</evidence>
<dbReference type="CDD" id="cd00834">
    <property type="entry name" value="KAS_I_II"/>
    <property type="match status" value="1"/>
</dbReference>
<dbReference type="GO" id="GO:0006633">
    <property type="term" value="P:fatty acid biosynthetic process"/>
    <property type="evidence" value="ECO:0007669"/>
    <property type="project" value="UniProtKB-KW"/>
</dbReference>
<accession>A0A3B1E7Z7</accession>
<keyword evidence="2" id="KW-0444">Lipid biosynthesis</keyword>
<keyword evidence="3 9" id="KW-0808">Transferase</keyword>
<dbReference type="EC" id="2.3.1.179" evidence="9"/>
<gene>
    <name evidence="9" type="ORF">MNBD_PLANCTO03-859</name>
</gene>
<dbReference type="InterPro" id="IPR017568">
    <property type="entry name" value="3-oxoacyl-ACP_synth-2"/>
</dbReference>
<dbReference type="Pfam" id="PF00109">
    <property type="entry name" value="ketoacyl-synt"/>
    <property type="match status" value="1"/>
</dbReference>
<evidence type="ECO:0000256" key="7">
    <source>
        <dbReference type="ARBA" id="ARBA00023315"/>
    </source>
</evidence>
<evidence type="ECO:0000256" key="4">
    <source>
        <dbReference type="ARBA" id="ARBA00022832"/>
    </source>
</evidence>
<evidence type="ECO:0000256" key="2">
    <source>
        <dbReference type="ARBA" id="ARBA00022516"/>
    </source>
</evidence>
<evidence type="ECO:0000256" key="6">
    <source>
        <dbReference type="ARBA" id="ARBA00023160"/>
    </source>
</evidence>
<evidence type="ECO:0000313" key="9">
    <source>
        <dbReference type="EMBL" id="VAX40377.1"/>
    </source>
</evidence>
<dbReference type="SUPFAM" id="SSF53901">
    <property type="entry name" value="Thiolase-like"/>
    <property type="match status" value="2"/>
</dbReference>
<dbReference type="FunFam" id="3.40.47.10:FF:000018">
    <property type="entry name" value="3-oxoacyl-[acyl-carrier-protein] synthase 2"/>
    <property type="match status" value="1"/>
</dbReference>
<name>A0A3B1E7Z7_9ZZZZ</name>
<keyword evidence="4" id="KW-0276">Fatty acid metabolism</keyword>
<dbReference type="EMBL" id="UOGK01000383">
    <property type="protein sequence ID" value="VAX40377.1"/>
    <property type="molecule type" value="Genomic_DNA"/>
</dbReference>
<protein>
    <submittedName>
        <fullName evidence="9">3-oxoacyl-[acyl-carrier-protein] synthase, KASII</fullName>
        <ecNumber evidence="9">2.3.1.179</ecNumber>
    </submittedName>
</protein>
<dbReference type="PIRSF" id="PIRSF000447">
    <property type="entry name" value="KAS_II"/>
    <property type="match status" value="1"/>
</dbReference>
<dbReference type="Pfam" id="PF02801">
    <property type="entry name" value="Ketoacyl-synt_C"/>
    <property type="match status" value="1"/>
</dbReference>
<dbReference type="GO" id="GO:0005829">
    <property type="term" value="C:cytosol"/>
    <property type="evidence" value="ECO:0007669"/>
    <property type="project" value="TreeGrafter"/>
</dbReference>
<dbReference type="SMART" id="SM00825">
    <property type="entry name" value="PKS_KS"/>
    <property type="match status" value="1"/>
</dbReference>
<reference evidence="9" key="1">
    <citation type="submission" date="2018-06" db="EMBL/GenBank/DDBJ databases">
        <authorList>
            <person name="Zhirakovskaya E."/>
        </authorList>
    </citation>
    <scope>NUCLEOTIDE SEQUENCE</scope>
</reference>
<dbReference type="InterPro" id="IPR016039">
    <property type="entry name" value="Thiolase-like"/>
</dbReference>
<keyword evidence="5" id="KW-0443">Lipid metabolism</keyword>
<keyword evidence="7 9" id="KW-0012">Acyltransferase</keyword>
<dbReference type="InterPro" id="IPR014031">
    <property type="entry name" value="Ketoacyl_synth_C"/>
</dbReference>
<organism evidence="9">
    <name type="scientific">hydrothermal vent metagenome</name>
    <dbReference type="NCBI Taxonomy" id="652676"/>
    <lineage>
        <taxon>unclassified sequences</taxon>
        <taxon>metagenomes</taxon>
        <taxon>ecological metagenomes</taxon>
    </lineage>
</organism>
<dbReference type="NCBIfam" id="TIGR03150">
    <property type="entry name" value="fabF"/>
    <property type="match status" value="1"/>
</dbReference>
<proteinExistence type="inferred from homology"/>
<dbReference type="Gene3D" id="3.40.47.10">
    <property type="match status" value="1"/>
</dbReference>
<dbReference type="PANTHER" id="PTHR11712:SF336">
    <property type="entry name" value="3-OXOACYL-[ACYL-CARRIER-PROTEIN] SYNTHASE, MITOCHONDRIAL"/>
    <property type="match status" value="1"/>
</dbReference>
<feature type="domain" description="Ketosynthase family 3 (KS3)" evidence="8">
    <location>
        <begin position="1"/>
        <end position="418"/>
    </location>
</feature>
<dbReference type="GO" id="GO:0004315">
    <property type="term" value="F:3-oxoacyl-[acyl-carrier-protein] synthase activity"/>
    <property type="evidence" value="ECO:0007669"/>
    <property type="project" value="UniProtKB-EC"/>
</dbReference>
<dbReference type="AlphaFoldDB" id="A0A3B1E7Z7"/>
<sequence length="421" mass="43912">MNRIVITGVGAVTNLGLNAAETWNSLREGRSGIATIEGDNFAAYEGNWAVTIGGQVKGWDPTTVMEPREAKRLDRCTQLGIAAAAEAVAHSGIDFAAENGDRCGVTIGSGIGGISTIEEGVKTLVSRGPHRLSPLTVPRLMVNAVTGNISIRYGLTGPASAHATACASSGHAVGDAMQYLRRGWADVMVVGGAEAAVTPLCLGAFMTMKALSSRNDEPEKASRPFDKDRDGFVLSEGAAMYVLETEAHARARGATMYAELVGFGNSGDAGHITAPDAEGRGASRSMRWALKDAELNADQIGYVNAHGTSTPLGDKAEVAAVLGVYGDHARSSAGGTLLMSSTKSMHGHCLGASGAVEMIACLHAVRDGVIAPTINLDNPDEGFDLDLVAHDARERQTRYAMNNTFGFGGHNVTLILGRYEG</sequence>